<proteinExistence type="predicted"/>
<accession>A0A8H9KVA9</accession>
<keyword evidence="2" id="KW-1185">Reference proteome</keyword>
<reference evidence="1" key="2">
    <citation type="submission" date="2020-09" db="EMBL/GenBank/DDBJ databases">
        <authorList>
            <person name="Sun Q."/>
            <person name="Zhou Y."/>
        </authorList>
    </citation>
    <scope>NUCLEOTIDE SEQUENCE</scope>
    <source>
        <strain evidence="1">CGMCC 1.15966</strain>
    </source>
</reference>
<evidence type="ECO:0000313" key="2">
    <source>
        <dbReference type="Proteomes" id="UP000614460"/>
    </source>
</evidence>
<dbReference type="RefSeq" id="WP_182498973.1">
    <property type="nucleotide sequence ID" value="NZ_BMKM01000002.1"/>
</dbReference>
<dbReference type="Proteomes" id="UP000614460">
    <property type="component" value="Unassembled WGS sequence"/>
</dbReference>
<reference evidence="1" key="1">
    <citation type="journal article" date="2014" name="Int. J. Syst. Evol. Microbiol.">
        <title>Complete genome sequence of Corynebacterium casei LMG S-19264T (=DSM 44701T), isolated from a smear-ripened cheese.</title>
        <authorList>
            <consortium name="US DOE Joint Genome Institute (JGI-PGF)"/>
            <person name="Walter F."/>
            <person name="Albersmeier A."/>
            <person name="Kalinowski J."/>
            <person name="Ruckert C."/>
        </authorList>
    </citation>
    <scope>NUCLEOTIDE SEQUENCE</scope>
    <source>
        <strain evidence="1">CGMCC 1.15966</strain>
    </source>
</reference>
<name>A0A8H9KVA9_9SPHI</name>
<comment type="caution">
    <text evidence="1">The sequence shown here is derived from an EMBL/GenBank/DDBJ whole genome shotgun (WGS) entry which is preliminary data.</text>
</comment>
<dbReference type="AlphaFoldDB" id="A0A8H9KVA9"/>
<evidence type="ECO:0000313" key="1">
    <source>
        <dbReference type="EMBL" id="GGE16611.1"/>
    </source>
</evidence>
<sequence>MNNKILSLLAVPVLVISLSSCQNSNPKSEVGHSTESGKDWTASELAGKYSFEDSGDTIVLELNNHNDSLVGPLNYNFEEKDKNEGVFRGVIKDSLLVGQYTFMSEGVSSVRETVFGIVPEGLIEGFGDVEERDSMMVFKNMDSLRFDHGMILHKK</sequence>
<gene>
    <name evidence="1" type="ORF">GCM10011516_12940</name>
</gene>
<protein>
    <submittedName>
        <fullName evidence="1">Uncharacterized protein</fullName>
    </submittedName>
</protein>
<dbReference type="EMBL" id="BMKM01000002">
    <property type="protein sequence ID" value="GGE16611.1"/>
    <property type="molecule type" value="Genomic_DNA"/>
</dbReference>
<dbReference type="PROSITE" id="PS51257">
    <property type="entry name" value="PROKAR_LIPOPROTEIN"/>
    <property type="match status" value="1"/>
</dbReference>
<organism evidence="1 2">
    <name type="scientific">Sphingobacterium cellulitidis</name>
    <dbReference type="NCBI Taxonomy" id="1768011"/>
    <lineage>
        <taxon>Bacteria</taxon>
        <taxon>Pseudomonadati</taxon>
        <taxon>Bacteroidota</taxon>
        <taxon>Sphingobacteriia</taxon>
        <taxon>Sphingobacteriales</taxon>
        <taxon>Sphingobacteriaceae</taxon>
        <taxon>Sphingobacterium</taxon>
    </lineage>
</organism>